<dbReference type="AlphaFoldDB" id="A0AAV3T7S4"/>
<dbReference type="InterPro" id="IPR011008">
    <property type="entry name" value="Dimeric_a/b-barrel"/>
</dbReference>
<keyword evidence="2" id="KW-0479">Metal-binding</keyword>
<dbReference type="EMBL" id="BAAADV010000001">
    <property type="protein sequence ID" value="GAA0666541.1"/>
    <property type="molecule type" value="Genomic_DNA"/>
</dbReference>
<dbReference type="RefSeq" id="WP_343772773.1">
    <property type="nucleotide sequence ID" value="NZ_BAAADV010000001.1"/>
</dbReference>
<dbReference type="PANTHER" id="PTHR36843">
    <property type="entry name" value="HEME-DEPENDENT PEROXIDASE YWFI-RELATED"/>
    <property type="match status" value="1"/>
</dbReference>
<evidence type="ECO:0000256" key="1">
    <source>
        <dbReference type="ARBA" id="ARBA00022617"/>
    </source>
</evidence>
<feature type="domain" description="ABM" evidence="5">
    <location>
        <begin position="545"/>
        <end position="633"/>
    </location>
</feature>
<accession>A0AAV3T7S4</accession>
<evidence type="ECO:0000256" key="3">
    <source>
        <dbReference type="ARBA" id="ARBA00023004"/>
    </source>
</evidence>
<name>A0AAV3T7S4_9EURY</name>
<evidence type="ECO:0000259" key="5">
    <source>
        <dbReference type="PROSITE" id="PS51725"/>
    </source>
</evidence>
<keyword evidence="7" id="KW-1185">Reference proteome</keyword>
<gene>
    <name evidence="6" type="ORF">GCM10009020_09780</name>
</gene>
<proteinExistence type="predicted"/>
<dbReference type="Pfam" id="PF03992">
    <property type="entry name" value="ABM"/>
    <property type="match status" value="1"/>
</dbReference>
<feature type="region of interest" description="Disordered" evidence="4">
    <location>
        <begin position="369"/>
        <end position="438"/>
    </location>
</feature>
<dbReference type="NCBIfam" id="NF007124">
    <property type="entry name" value="PRK09565.1"/>
    <property type="match status" value="3"/>
</dbReference>
<dbReference type="NCBIfam" id="NF008913">
    <property type="entry name" value="PRK12276.1"/>
    <property type="match status" value="1"/>
</dbReference>
<organism evidence="6 7">
    <name type="scientific">Natronoarchaeum mannanilyticum</name>
    <dbReference type="NCBI Taxonomy" id="926360"/>
    <lineage>
        <taxon>Archaea</taxon>
        <taxon>Methanobacteriati</taxon>
        <taxon>Methanobacteriota</taxon>
        <taxon>Stenosarchaea group</taxon>
        <taxon>Halobacteria</taxon>
        <taxon>Halobacteriales</taxon>
        <taxon>Natronoarchaeaceae</taxon>
    </lineage>
</organism>
<keyword evidence="3" id="KW-0408">Iron</keyword>
<dbReference type="InterPro" id="IPR007138">
    <property type="entry name" value="ABM_dom"/>
</dbReference>
<evidence type="ECO:0000256" key="2">
    <source>
        <dbReference type="ARBA" id="ARBA00022723"/>
    </source>
</evidence>
<comment type="caution">
    <text evidence="6">The sequence shown here is derived from an EMBL/GenBank/DDBJ whole genome shotgun (WGS) entry which is preliminary data.</text>
</comment>
<evidence type="ECO:0000256" key="4">
    <source>
        <dbReference type="SAM" id="MobiDB-lite"/>
    </source>
</evidence>
<dbReference type="InterPro" id="IPR010644">
    <property type="entry name" value="ChdC/CLD"/>
</dbReference>
<dbReference type="GO" id="GO:0016491">
    <property type="term" value="F:oxidoreductase activity"/>
    <property type="evidence" value="ECO:0007669"/>
    <property type="project" value="InterPro"/>
</dbReference>
<dbReference type="PANTHER" id="PTHR36843:SF1">
    <property type="entry name" value="COPROHEME DECARBOXYLASE"/>
    <property type="match status" value="1"/>
</dbReference>
<dbReference type="SUPFAM" id="SSF54909">
    <property type="entry name" value="Dimeric alpha+beta barrel"/>
    <property type="match status" value="2"/>
</dbReference>
<dbReference type="Pfam" id="PF06778">
    <property type="entry name" value="Chlor_dismutase"/>
    <property type="match status" value="1"/>
</dbReference>
<evidence type="ECO:0000313" key="6">
    <source>
        <dbReference type="EMBL" id="GAA0666541.1"/>
    </source>
</evidence>
<evidence type="ECO:0000313" key="7">
    <source>
        <dbReference type="Proteomes" id="UP001500420"/>
    </source>
</evidence>
<feature type="compositionally biased region" description="Basic and acidic residues" evidence="4">
    <location>
        <begin position="397"/>
        <end position="438"/>
    </location>
</feature>
<keyword evidence="1" id="KW-0349">Heme</keyword>
<protein>
    <recommendedName>
        <fullName evidence="5">ABM domain-containing protein</fullName>
    </recommendedName>
</protein>
<dbReference type="GO" id="GO:0046872">
    <property type="term" value="F:metal ion binding"/>
    <property type="evidence" value="ECO:0007669"/>
    <property type="project" value="UniProtKB-KW"/>
</dbReference>
<dbReference type="Gene3D" id="3.30.70.1030">
    <property type="entry name" value="Apc35880, domain 1"/>
    <property type="match status" value="2"/>
</dbReference>
<dbReference type="Proteomes" id="UP001500420">
    <property type="component" value="Unassembled WGS sequence"/>
</dbReference>
<dbReference type="GO" id="GO:0020037">
    <property type="term" value="F:heme binding"/>
    <property type="evidence" value="ECO:0007669"/>
    <property type="project" value="InterPro"/>
</dbReference>
<dbReference type="PROSITE" id="PS51725">
    <property type="entry name" value="ABM"/>
    <property type="match status" value="1"/>
</dbReference>
<sequence length="635" mass="69704">MERREPPQTDEGWYVLHDLRTIDWDAWRGASERDRELAIDDGVEFLEAAENLDDAEAGASAVFSVFGHEADLLILHLRPTIRELDTLERRFEQTAFAEFTERTNSYLSVTEASGYTGAEAYFDPEQEADPGIKNYIESRLYPDLPDAEFVSFYPMDKRRQPEQNWYDLSFEDRAELMSGHGDIGREYAGKVSQIISGSVGLDDFEWGVTLFADDPTDVKDLLYEMRFDPSSSKYAEFGPFFSGRRFPPSDLGALLAGESIPTDEDAFGDADAAGADEDLLAELERLGVDVDAAPAGANGLVFDSEADVETVREEVDGLRGNFEHYDTHVLTEVYEDGDGAAIVSVWETESAADTAAGFLEELPGVTDYRQGSLGGAGDAEGGAAENDAGHPGSDADAGGHPHGGDDADSGGHPHGDDAAAHEAETERAAPSHGSDGEADIRDELEERGIYGGQPRGEDVYALVLYSEADPDELSEEVESLSDGFDRYDSHVKTAVYEAAPEDAHPAVVSIWENEDAAGTAGGYLEDLPGIVRQAGDEPEDESQFGTMGMFYTVKPEYRDDFVEKFGTVGGLLADMDGHRRTDLYANREDENDMFIASRWESREDCMEFFRSDAFVDTVDWGRDVLDGRPRHVFLA</sequence>
<dbReference type="Gene3D" id="3.30.70.100">
    <property type="match status" value="1"/>
</dbReference>
<reference evidence="6 7" key="1">
    <citation type="journal article" date="2019" name="Int. J. Syst. Evol. Microbiol.">
        <title>The Global Catalogue of Microorganisms (GCM) 10K type strain sequencing project: providing services to taxonomists for standard genome sequencing and annotation.</title>
        <authorList>
            <consortium name="The Broad Institute Genomics Platform"/>
            <consortium name="The Broad Institute Genome Sequencing Center for Infectious Disease"/>
            <person name="Wu L."/>
            <person name="Ma J."/>
        </authorList>
    </citation>
    <scope>NUCLEOTIDE SEQUENCE [LARGE SCALE GENOMIC DNA]</scope>
    <source>
        <strain evidence="6 7">JCM 16328</strain>
    </source>
</reference>